<organism evidence="1 2">
    <name type="scientific">Corynebacterium felinum</name>
    <dbReference type="NCBI Taxonomy" id="131318"/>
    <lineage>
        <taxon>Bacteria</taxon>
        <taxon>Bacillati</taxon>
        <taxon>Actinomycetota</taxon>
        <taxon>Actinomycetes</taxon>
        <taxon>Mycobacteriales</taxon>
        <taxon>Corynebacteriaceae</taxon>
        <taxon>Corynebacterium</taxon>
    </lineage>
</organism>
<sequence>MTSLHIDVQQLVESIDALASIHNAAAVGSAFNPDFSWGGA</sequence>
<evidence type="ECO:0000313" key="1">
    <source>
        <dbReference type="EMBL" id="MDR7355607.1"/>
    </source>
</evidence>
<gene>
    <name evidence="1" type="ORF">J2S37_002145</name>
</gene>
<proteinExistence type="predicted"/>
<dbReference type="RefSeq" id="WP_277105249.1">
    <property type="nucleotide sequence ID" value="NZ_BAAAJS010000072.1"/>
</dbReference>
<accession>A0ABU2BAE0</accession>
<name>A0ABU2BAE0_9CORY</name>
<dbReference type="Proteomes" id="UP001183619">
    <property type="component" value="Unassembled WGS sequence"/>
</dbReference>
<reference evidence="1 2" key="1">
    <citation type="submission" date="2023-07" db="EMBL/GenBank/DDBJ databases">
        <title>Sequencing the genomes of 1000 actinobacteria strains.</title>
        <authorList>
            <person name="Klenk H.-P."/>
        </authorList>
    </citation>
    <scope>NUCLEOTIDE SEQUENCE [LARGE SCALE GENOMIC DNA]</scope>
    <source>
        <strain evidence="1 2">DSM 44508</strain>
    </source>
</reference>
<comment type="caution">
    <text evidence="1">The sequence shown here is derived from an EMBL/GenBank/DDBJ whole genome shotgun (WGS) entry which is preliminary data.</text>
</comment>
<protein>
    <submittedName>
        <fullName evidence="1">Uncharacterized protein</fullName>
    </submittedName>
</protein>
<evidence type="ECO:0000313" key="2">
    <source>
        <dbReference type="Proteomes" id="UP001183619"/>
    </source>
</evidence>
<keyword evidence="2" id="KW-1185">Reference proteome</keyword>
<dbReference type="EMBL" id="JAVDYF010000001">
    <property type="protein sequence ID" value="MDR7355607.1"/>
    <property type="molecule type" value="Genomic_DNA"/>
</dbReference>